<protein>
    <submittedName>
        <fullName evidence="3">MFS transporter</fullName>
    </submittedName>
</protein>
<keyword evidence="1" id="KW-0472">Membrane</keyword>
<dbReference type="AlphaFoldDB" id="A0A7I5EDB3"/>
<proteinExistence type="predicted"/>
<evidence type="ECO:0000256" key="1">
    <source>
        <dbReference type="SAM" id="Phobius"/>
    </source>
</evidence>
<dbReference type="OMA" id="SGEMEWI"/>
<dbReference type="WBParaSite" id="HCON_00160920-00001">
    <property type="protein sequence ID" value="HCON_00160920-00001"/>
    <property type="gene ID" value="HCON_00160920"/>
</dbReference>
<dbReference type="InterPro" id="IPR036259">
    <property type="entry name" value="MFS_trans_sf"/>
</dbReference>
<organism evidence="2 3">
    <name type="scientific">Haemonchus contortus</name>
    <name type="common">Barber pole worm</name>
    <dbReference type="NCBI Taxonomy" id="6289"/>
    <lineage>
        <taxon>Eukaryota</taxon>
        <taxon>Metazoa</taxon>
        <taxon>Ecdysozoa</taxon>
        <taxon>Nematoda</taxon>
        <taxon>Chromadorea</taxon>
        <taxon>Rhabditida</taxon>
        <taxon>Rhabditina</taxon>
        <taxon>Rhabditomorpha</taxon>
        <taxon>Strongyloidea</taxon>
        <taxon>Trichostrongylidae</taxon>
        <taxon>Haemonchus</taxon>
    </lineage>
</organism>
<feature type="transmembrane region" description="Helical" evidence="1">
    <location>
        <begin position="140"/>
        <end position="160"/>
    </location>
</feature>
<dbReference type="SUPFAM" id="SSF103473">
    <property type="entry name" value="MFS general substrate transporter"/>
    <property type="match status" value="1"/>
</dbReference>
<feature type="transmembrane region" description="Helical" evidence="1">
    <location>
        <begin position="172"/>
        <end position="193"/>
    </location>
</feature>
<reference evidence="3" key="1">
    <citation type="submission" date="2020-12" db="UniProtKB">
        <authorList>
            <consortium name="WormBaseParasite"/>
        </authorList>
    </citation>
    <scope>IDENTIFICATION</scope>
    <source>
        <strain evidence="3">MHco3</strain>
    </source>
</reference>
<feature type="transmembrane region" description="Helical" evidence="1">
    <location>
        <begin position="388"/>
        <end position="409"/>
    </location>
</feature>
<keyword evidence="2" id="KW-1185">Reference proteome</keyword>
<evidence type="ECO:0000313" key="2">
    <source>
        <dbReference type="Proteomes" id="UP000025227"/>
    </source>
</evidence>
<sequence>MTKRKRLNVSDLYKSLGSWNNLYGRVIALNTLVFSSGQLHYSFKRSLAWKRESFEFYDCDGCFYTAIDANATLFLERKYGDSKATFTTYEYALFVEGGEIFGLLLLIALYKLNTSSHLTIAALMYTFCPLVHFTRSKTFARASLFLSGASIRMIRVPTMMHCMESLPQHLRVYGLSIMFCTGVISNLWLVMFVRLVSHSLFWTHAMIAVAFLITCSVHIWFAPPSIMNTLYKAEAVVLNEQLSKWVPNDELVNIDDLIDNVLYRGPVFSSQMNSFSQIVAMGPFLRKFLICAALLPLDTIIQSMSDSYRSRRLNIGAYEGDFVLNVAYFIGIVVTVYLNIKYGRRFPLGIGLAFSVISLMIMTSVTLESYNACWRVSTPHGWRAILANLAYVCAIICSVIIKVTIRLVLFENVPTSVRSLVPVAFFYAAVMILVTNSLVALTKRAPS</sequence>
<feature type="transmembrane region" description="Helical" evidence="1">
    <location>
        <begin position="322"/>
        <end position="340"/>
    </location>
</feature>
<keyword evidence="1" id="KW-0812">Transmembrane</keyword>
<dbReference type="OrthoDB" id="5863461at2759"/>
<feature type="transmembrane region" description="Helical" evidence="1">
    <location>
        <begin position="116"/>
        <end position="133"/>
    </location>
</feature>
<feature type="transmembrane region" description="Helical" evidence="1">
    <location>
        <begin position="200"/>
        <end position="221"/>
    </location>
</feature>
<evidence type="ECO:0000313" key="3">
    <source>
        <dbReference type="WBParaSite" id="HCON_00160920-00001"/>
    </source>
</evidence>
<dbReference type="Gene3D" id="1.20.1250.20">
    <property type="entry name" value="MFS general substrate transporter like domains"/>
    <property type="match status" value="1"/>
</dbReference>
<feature type="transmembrane region" description="Helical" evidence="1">
    <location>
        <begin position="421"/>
        <end position="441"/>
    </location>
</feature>
<feature type="transmembrane region" description="Helical" evidence="1">
    <location>
        <begin position="346"/>
        <end position="367"/>
    </location>
</feature>
<accession>A0A7I5EDB3</accession>
<keyword evidence="1" id="KW-1133">Transmembrane helix</keyword>
<dbReference type="Proteomes" id="UP000025227">
    <property type="component" value="Unplaced"/>
</dbReference>
<feature type="transmembrane region" description="Helical" evidence="1">
    <location>
        <begin position="91"/>
        <end position="110"/>
    </location>
</feature>
<feature type="transmembrane region" description="Helical" evidence="1">
    <location>
        <begin position="284"/>
        <end position="301"/>
    </location>
</feature>
<name>A0A7I5EDB3_HAECO</name>